<comment type="caution">
    <text evidence="1">The sequence shown here is derived from an EMBL/GenBank/DDBJ whole genome shotgun (WGS) entry which is preliminary data.</text>
</comment>
<reference evidence="1 2" key="1">
    <citation type="submission" date="2017-05" db="EMBL/GenBank/DDBJ databases">
        <authorList>
            <person name="Varghese N."/>
            <person name="Submissions S."/>
        </authorList>
    </citation>
    <scope>NUCLEOTIDE SEQUENCE [LARGE SCALE GENOMIC DNA]</scope>
    <source>
        <strain evidence="1 2">DSM 26001</strain>
    </source>
</reference>
<name>A0ABY1Q395_9BURK</name>
<accession>A0ABY1Q395</accession>
<proteinExistence type="predicted"/>
<dbReference type="Proteomes" id="UP001158049">
    <property type="component" value="Unassembled WGS sequence"/>
</dbReference>
<evidence type="ECO:0000313" key="2">
    <source>
        <dbReference type="Proteomes" id="UP001158049"/>
    </source>
</evidence>
<evidence type="ECO:0000313" key="1">
    <source>
        <dbReference type="EMBL" id="SMP58044.1"/>
    </source>
</evidence>
<dbReference type="EMBL" id="FXUL01000005">
    <property type="protein sequence ID" value="SMP58044.1"/>
    <property type="molecule type" value="Genomic_DNA"/>
</dbReference>
<protein>
    <submittedName>
        <fullName evidence="1">Uncharacterized protein</fullName>
    </submittedName>
</protein>
<gene>
    <name evidence="1" type="ORF">SAMN06295970_105209</name>
</gene>
<keyword evidence="2" id="KW-1185">Reference proteome</keyword>
<organism evidence="1 2">
    <name type="scientific">Noviherbaspirillum suwonense</name>
    <dbReference type="NCBI Taxonomy" id="1224511"/>
    <lineage>
        <taxon>Bacteria</taxon>
        <taxon>Pseudomonadati</taxon>
        <taxon>Pseudomonadota</taxon>
        <taxon>Betaproteobacteria</taxon>
        <taxon>Burkholderiales</taxon>
        <taxon>Oxalobacteraceae</taxon>
        <taxon>Noviherbaspirillum</taxon>
    </lineage>
</organism>
<sequence>MGRNGKISAKRYSIRFYNFKGVYRVFGYKRRGWIRDNIKLWLFVYAPPYKR</sequence>